<comment type="caution">
    <text evidence="1">The sequence shown here is derived from an EMBL/GenBank/DDBJ whole genome shotgun (WGS) entry which is preliminary data.</text>
</comment>
<evidence type="ECO:0000313" key="2">
    <source>
        <dbReference type="Proteomes" id="UP000887458"/>
    </source>
</evidence>
<sequence length="115" mass="11107">MPEIVGTCGIGIDGNPFGIPDIGEKPFGIPAIDGNPFIIPGIDGLNGGLGYCGNCGICGIFGNCCCIGDIGLKNPFVGCLIGGGRIGCDIIDGNIGGSPGGIGAGGPIVLSANIC</sequence>
<reference evidence="1 2" key="1">
    <citation type="journal article" date="2018" name="J. Allergy Clin. Immunol.">
        <title>High-quality assembly of Dermatophagoides pteronyssinus genome and transcriptome reveals a wide range of novel allergens.</title>
        <authorList>
            <person name="Liu X.Y."/>
            <person name="Yang K.Y."/>
            <person name="Wang M.Q."/>
            <person name="Kwok J.S."/>
            <person name="Zeng X."/>
            <person name="Yang Z."/>
            <person name="Xiao X.J."/>
            <person name="Lau C.P."/>
            <person name="Li Y."/>
            <person name="Huang Z.M."/>
            <person name="Ba J.G."/>
            <person name="Yim A.K."/>
            <person name="Ouyang C.Y."/>
            <person name="Ngai S.M."/>
            <person name="Chan T.F."/>
            <person name="Leung E.L."/>
            <person name="Liu L."/>
            <person name="Liu Z.G."/>
            <person name="Tsui S.K."/>
        </authorList>
    </citation>
    <scope>NUCLEOTIDE SEQUENCE [LARGE SCALE GENOMIC DNA]</scope>
    <source>
        <strain evidence="1">Derp</strain>
    </source>
</reference>
<name>A0ABQ8JBV6_DERPT</name>
<reference evidence="1 2" key="2">
    <citation type="journal article" date="2022" name="Mol. Biol. Evol.">
        <title>Comparative Genomics Reveals Insights into the Divergent Evolution of Astigmatic Mites and Household Pest Adaptations.</title>
        <authorList>
            <person name="Xiong Q."/>
            <person name="Wan A.T."/>
            <person name="Liu X."/>
            <person name="Fung C.S."/>
            <person name="Xiao X."/>
            <person name="Malainual N."/>
            <person name="Hou J."/>
            <person name="Wang L."/>
            <person name="Wang M."/>
            <person name="Yang K.Y."/>
            <person name="Cui Y."/>
            <person name="Leung E.L."/>
            <person name="Nong W."/>
            <person name="Shin S.K."/>
            <person name="Au S.W."/>
            <person name="Jeong K.Y."/>
            <person name="Chew F.T."/>
            <person name="Hui J.H."/>
            <person name="Leung T.F."/>
            <person name="Tungtrongchitr A."/>
            <person name="Zhong N."/>
            <person name="Liu Z."/>
            <person name="Tsui S.K."/>
        </authorList>
    </citation>
    <scope>NUCLEOTIDE SEQUENCE [LARGE SCALE GENOMIC DNA]</scope>
    <source>
        <strain evidence="1">Derp</strain>
    </source>
</reference>
<proteinExistence type="predicted"/>
<evidence type="ECO:0000313" key="1">
    <source>
        <dbReference type="EMBL" id="KAH9419883.1"/>
    </source>
</evidence>
<accession>A0ABQ8JBV6</accession>
<dbReference type="EMBL" id="NJHN03000054">
    <property type="protein sequence ID" value="KAH9419883.1"/>
    <property type="molecule type" value="Genomic_DNA"/>
</dbReference>
<dbReference type="Proteomes" id="UP000887458">
    <property type="component" value="Unassembled WGS sequence"/>
</dbReference>
<organism evidence="1 2">
    <name type="scientific">Dermatophagoides pteronyssinus</name>
    <name type="common">European house dust mite</name>
    <dbReference type="NCBI Taxonomy" id="6956"/>
    <lineage>
        <taxon>Eukaryota</taxon>
        <taxon>Metazoa</taxon>
        <taxon>Ecdysozoa</taxon>
        <taxon>Arthropoda</taxon>
        <taxon>Chelicerata</taxon>
        <taxon>Arachnida</taxon>
        <taxon>Acari</taxon>
        <taxon>Acariformes</taxon>
        <taxon>Sarcoptiformes</taxon>
        <taxon>Astigmata</taxon>
        <taxon>Psoroptidia</taxon>
        <taxon>Analgoidea</taxon>
        <taxon>Pyroglyphidae</taxon>
        <taxon>Dermatophagoidinae</taxon>
        <taxon>Dermatophagoides</taxon>
    </lineage>
</organism>
<protein>
    <submittedName>
        <fullName evidence="1">Uncharacterized protein</fullName>
    </submittedName>
</protein>
<keyword evidence="2" id="KW-1185">Reference proteome</keyword>
<gene>
    <name evidence="1" type="ORF">DERP_001716</name>
</gene>